<dbReference type="SUPFAM" id="SSF54631">
    <property type="entry name" value="CBS-domain pair"/>
    <property type="match status" value="2"/>
</dbReference>
<comment type="caution">
    <text evidence="6">The sequence shown here is derived from an EMBL/GenBank/DDBJ whole genome shotgun (WGS) entry which is preliminary data.</text>
</comment>
<dbReference type="Pfam" id="PF00571">
    <property type="entry name" value="CBS"/>
    <property type="match status" value="4"/>
</dbReference>
<evidence type="ECO:0000256" key="3">
    <source>
        <dbReference type="SAM" id="MobiDB-lite"/>
    </source>
</evidence>
<dbReference type="CDD" id="cd17782">
    <property type="entry name" value="CBS_pair_MUG70_2"/>
    <property type="match status" value="1"/>
</dbReference>
<evidence type="ECO:0000313" key="7">
    <source>
        <dbReference type="Proteomes" id="UP000193467"/>
    </source>
</evidence>
<reference evidence="6 7" key="1">
    <citation type="submission" date="2016-07" db="EMBL/GenBank/DDBJ databases">
        <title>Pervasive Adenine N6-methylation of Active Genes in Fungi.</title>
        <authorList>
            <consortium name="DOE Joint Genome Institute"/>
            <person name="Mondo S.J."/>
            <person name="Dannebaum R.O."/>
            <person name="Kuo R.C."/>
            <person name="Labutti K."/>
            <person name="Haridas S."/>
            <person name="Kuo A."/>
            <person name="Salamov A."/>
            <person name="Ahrendt S.R."/>
            <person name="Lipzen A."/>
            <person name="Sullivan W."/>
            <person name="Andreopoulos W.B."/>
            <person name="Clum A."/>
            <person name="Lindquist E."/>
            <person name="Daum C."/>
            <person name="Ramamoorthy G.K."/>
            <person name="Gryganskyi A."/>
            <person name="Culley D."/>
            <person name="Magnuson J.K."/>
            <person name="James T.Y."/>
            <person name="O'Malley M.A."/>
            <person name="Stajich J.E."/>
            <person name="Spatafora J.W."/>
            <person name="Visel A."/>
            <person name="Grigoriev I.V."/>
        </authorList>
    </citation>
    <scope>NUCLEOTIDE SEQUENCE [LARGE SCALE GENOMIC DNA]</scope>
    <source>
        <strain evidence="6 7">62-1032</strain>
    </source>
</reference>
<dbReference type="Gene3D" id="3.10.580.10">
    <property type="entry name" value="CBS-domain"/>
    <property type="match status" value="2"/>
</dbReference>
<protein>
    <recommendedName>
        <fullName evidence="5">CBS domain-containing protein</fullName>
    </recommendedName>
</protein>
<keyword evidence="2" id="KW-0129">CBS domain</keyword>
<feature type="region of interest" description="Disordered" evidence="3">
    <location>
        <begin position="1"/>
        <end position="91"/>
    </location>
</feature>
<feature type="region of interest" description="Disordered" evidence="3">
    <location>
        <begin position="629"/>
        <end position="659"/>
    </location>
</feature>
<proteinExistence type="predicted"/>
<sequence>MSYGAPRPSPSARGSSRPESVYSQSNLSTASTAPTSASEGGLADTRKRQSKRDEAIRKKIESELSRKRPAAKRPQHSGGSRGQTSRPKQGTVSALRPLPALTVPHSISVADASQLCAAKRTDCVLVVDEEEHLCGIFTAKDLAFRVVGDGLDPRTTPVSAIMTPNPMVTRDTTSATEALQTMVTRGFRHLPVCNEDGDVVGLLDITKVFHESLEKLEKAYGSSQKLYSALEGAQEQFGAVDAGSANPLMAYVQALRDKMSFPDLGSILDARTTAATVGVKTTVREAARLMRERRTTAVCVMENDGRKIAGIFTSKDVVLRVIAAGLESKTCSVVRVMTPHPDVGLPSLSIQDALRKMHDGHYLNLPVVDDSGALVGIVDVLKLTYATLEQVNSIGAEQGGDTSGGPLWGRFFGAAAGADDDDSESAISGMGNTESVSSMPFSTPSRNHRAPPDTPGSEVFPNDSASAVDDGLSEVGGSRRAPGQASSVGAAAVAVDDGTYLFKFVAPGGTTHRFQARYDSHEFITDIIAGKLASDPFFVQSAASAAEDESASTTAPDPKDFKLSYLDDDGDLVIMTADRDVQDAVSVARKQGKDRVVIQLSGGKGWDDEITRRGLAAANKAAKQKLVAVHEEGEEEENAEKDEEEEEAKPRKKRSNKAAADEELVFGVLPKEFLLPASIGFLGVVIVAVFAASKAGGPGR</sequence>
<feature type="compositionally biased region" description="Polar residues" evidence="3">
    <location>
        <begin position="82"/>
        <end position="91"/>
    </location>
</feature>
<dbReference type="AlphaFoldDB" id="A0A1Y2DGG8"/>
<evidence type="ECO:0000256" key="4">
    <source>
        <dbReference type="SAM" id="Phobius"/>
    </source>
</evidence>
<dbReference type="InterPro" id="IPR000644">
    <property type="entry name" value="CBS_dom"/>
</dbReference>
<feature type="domain" description="CBS" evidence="5">
    <location>
        <begin position="162"/>
        <end position="218"/>
    </location>
</feature>
<dbReference type="InParanoid" id="A0A1Y2DGG8"/>
<dbReference type="Pfam" id="PF00564">
    <property type="entry name" value="PB1"/>
    <property type="match status" value="1"/>
</dbReference>
<feature type="compositionally biased region" description="Acidic residues" evidence="3">
    <location>
        <begin position="632"/>
        <end position="647"/>
    </location>
</feature>
<dbReference type="OrthoDB" id="418595at2759"/>
<accession>A0A1Y2DGG8</accession>
<feature type="compositionally biased region" description="Basic and acidic residues" evidence="3">
    <location>
        <begin position="44"/>
        <end position="66"/>
    </location>
</feature>
<feature type="region of interest" description="Disordered" evidence="3">
    <location>
        <begin position="419"/>
        <end position="486"/>
    </location>
</feature>
<dbReference type="FunCoup" id="A0A1Y2DGG8">
    <property type="interactions" value="9"/>
</dbReference>
<evidence type="ECO:0000256" key="1">
    <source>
        <dbReference type="ARBA" id="ARBA00022737"/>
    </source>
</evidence>
<dbReference type="CDD" id="cd17781">
    <property type="entry name" value="CBS_pair_MUG70_1"/>
    <property type="match status" value="1"/>
</dbReference>
<dbReference type="STRING" id="106004.A0A1Y2DGG8"/>
<name>A0A1Y2DGG8_9BASI</name>
<feature type="transmembrane region" description="Helical" evidence="4">
    <location>
        <begin position="673"/>
        <end position="692"/>
    </location>
</feature>
<dbReference type="PROSITE" id="PS51371">
    <property type="entry name" value="CBS"/>
    <property type="match status" value="4"/>
</dbReference>
<gene>
    <name evidence="6" type="ORF">BCR35DRAFT_271222</name>
</gene>
<dbReference type="SUPFAM" id="SSF54277">
    <property type="entry name" value="CAD &amp; PB1 domains"/>
    <property type="match status" value="1"/>
</dbReference>
<evidence type="ECO:0000259" key="5">
    <source>
        <dbReference type="PROSITE" id="PS51371"/>
    </source>
</evidence>
<dbReference type="Gene3D" id="3.10.20.90">
    <property type="entry name" value="Phosphatidylinositol 3-kinase Catalytic Subunit, Chain A, domain 1"/>
    <property type="match status" value="1"/>
</dbReference>
<dbReference type="InterPro" id="IPR046342">
    <property type="entry name" value="CBS_dom_sf"/>
</dbReference>
<evidence type="ECO:0000313" key="6">
    <source>
        <dbReference type="EMBL" id="ORY58338.1"/>
    </source>
</evidence>
<keyword evidence="1" id="KW-0677">Repeat</keyword>
<dbReference type="PANTHER" id="PTHR48108">
    <property type="entry name" value="CBS DOMAIN-CONTAINING PROTEIN CBSX2, CHLOROPLASTIC"/>
    <property type="match status" value="1"/>
</dbReference>
<feature type="domain" description="CBS" evidence="5">
    <location>
        <begin position="337"/>
        <end position="394"/>
    </location>
</feature>
<keyword evidence="7" id="KW-1185">Reference proteome</keyword>
<feature type="compositionally biased region" description="Polar residues" evidence="3">
    <location>
        <begin position="430"/>
        <end position="445"/>
    </location>
</feature>
<dbReference type="InterPro" id="IPR051462">
    <property type="entry name" value="CBS_domain-containing"/>
</dbReference>
<keyword evidence="4" id="KW-0812">Transmembrane</keyword>
<keyword evidence="4" id="KW-1133">Transmembrane helix</keyword>
<feature type="compositionally biased region" description="Low complexity" evidence="3">
    <location>
        <begin position="28"/>
        <end position="38"/>
    </location>
</feature>
<dbReference type="Proteomes" id="UP000193467">
    <property type="component" value="Unassembled WGS sequence"/>
</dbReference>
<feature type="domain" description="CBS" evidence="5">
    <location>
        <begin position="95"/>
        <end position="153"/>
    </location>
</feature>
<dbReference type="InterPro" id="IPR000270">
    <property type="entry name" value="PB1_dom"/>
</dbReference>
<evidence type="ECO:0000256" key="2">
    <source>
        <dbReference type="PROSITE-ProRule" id="PRU00703"/>
    </source>
</evidence>
<dbReference type="EMBL" id="MCGR01000079">
    <property type="protein sequence ID" value="ORY58338.1"/>
    <property type="molecule type" value="Genomic_DNA"/>
</dbReference>
<keyword evidence="4" id="KW-0472">Membrane</keyword>
<organism evidence="6 7">
    <name type="scientific">Leucosporidium creatinivorum</name>
    <dbReference type="NCBI Taxonomy" id="106004"/>
    <lineage>
        <taxon>Eukaryota</taxon>
        <taxon>Fungi</taxon>
        <taxon>Dikarya</taxon>
        <taxon>Basidiomycota</taxon>
        <taxon>Pucciniomycotina</taxon>
        <taxon>Microbotryomycetes</taxon>
        <taxon>Leucosporidiales</taxon>
        <taxon>Leucosporidium</taxon>
    </lineage>
</organism>
<feature type="compositionally biased region" description="Low complexity" evidence="3">
    <location>
        <begin position="1"/>
        <end position="18"/>
    </location>
</feature>
<dbReference type="SMART" id="SM00116">
    <property type="entry name" value="CBS"/>
    <property type="match status" value="4"/>
</dbReference>
<dbReference type="PANTHER" id="PTHR48108:SF26">
    <property type="entry name" value="CBS DOMAIN-CONTAINING PROTEIN DDB_G0289609"/>
    <property type="match status" value="1"/>
</dbReference>
<feature type="domain" description="CBS" evidence="5">
    <location>
        <begin position="270"/>
        <end position="328"/>
    </location>
</feature>